<proteinExistence type="predicted"/>
<feature type="signal peptide" evidence="2">
    <location>
        <begin position="1"/>
        <end position="20"/>
    </location>
</feature>
<dbReference type="InterPro" id="IPR026444">
    <property type="entry name" value="Secre_tail"/>
</dbReference>
<evidence type="ECO:0000259" key="3">
    <source>
        <dbReference type="Pfam" id="PF18962"/>
    </source>
</evidence>
<organism evidence="5 6">
    <name type="scientific">Chryseobacterium shigense</name>
    <dbReference type="NCBI Taxonomy" id="297244"/>
    <lineage>
        <taxon>Bacteria</taxon>
        <taxon>Pseudomonadati</taxon>
        <taxon>Bacteroidota</taxon>
        <taxon>Flavobacteriia</taxon>
        <taxon>Flavobacteriales</taxon>
        <taxon>Weeksellaceae</taxon>
        <taxon>Chryseobacterium group</taxon>
        <taxon>Chryseobacterium</taxon>
    </lineage>
</organism>
<dbReference type="OrthoDB" id="614723at2"/>
<dbReference type="EMBL" id="FTNY01000007">
    <property type="protein sequence ID" value="SIS52669.1"/>
    <property type="molecule type" value="Genomic_DNA"/>
</dbReference>
<evidence type="ECO:0000256" key="2">
    <source>
        <dbReference type="SAM" id="SignalP"/>
    </source>
</evidence>
<sequence>MKKLSTLSAVVFYMMMNAQYCTPSFQYGADSNMITNVSFGTINNTSSSQSGSTQVYENFTTMSTDLQAGNSYQISVKGPSSTFPSDVVVFIDFNKNGNFDDAGESFNIGRLGAANPFNAMTITGTIAVPSHAASGVTRMRVLKNTNTAAYSDPNAANSIHTACDNGLRAGQAEDYTVNIAGNNVVFPSPYCGAENVNTLTVSEITKVEFAGISRESIIDGNSDVIENFTSTVFNVSRGTSYPITITGGTQGQTTVSAYAYIDLNHNNVFDANEVFNLGYLDNSDPIPGRQSGLTSGTIDIPADATLGETRFRIVKAYESSSWMGTLENRPCPSGWFIGQVEDYTLKVKASNLATSEVVKRSSSRIYPNPTSDSVYVKTDAGLEKYEIYNLTGQKLAEGTSDVINMESLTSGTYLIKIHTRDQKSTTEKVIKK</sequence>
<dbReference type="RefSeq" id="WP_076510203.1">
    <property type="nucleotide sequence ID" value="NZ_FTNY01000007.1"/>
</dbReference>
<keyword evidence="6" id="KW-1185">Reference proteome</keyword>
<dbReference type="Pfam" id="PF20009">
    <property type="entry name" value="GEVED"/>
    <property type="match status" value="2"/>
</dbReference>
<name>A0A1N7JTI3_9FLAO</name>
<protein>
    <submittedName>
        <fullName evidence="5">Por secretion system C-terminal sorting domain-containing protein</fullName>
    </submittedName>
</protein>
<evidence type="ECO:0000256" key="1">
    <source>
        <dbReference type="ARBA" id="ARBA00022729"/>
    </source>
</evidence>
<evidence type="ECO:0000313" key="6">
    <source>
        <dbReference type="Proteomes" id="UP000186373"/>
    </source>
</evidence>
<dbReference type="NCBIfam" id="TIGR04183">
    <property type="entry name" value="Por_Secre_tail"/>
    <property type="match status" value="1"/>
</dbReference>
<dbReference type="Pfam" id="PF18962">
    <property type="entry name" value="Por_Secre_tail"/>
    <property type="match status" value="1"/>
</dbReference>
<feature type="domain" description="GEVED" evidence="4">
    <location>
        <begin position="258"/>
        <end position="345"/>
    </location>
</feature>
<accession>A0A1N7JTI3</accession>
<evidence type="ECO:0000313" key="5">
    <source>
        <dbReference type="EMBL" id="SIS52669.1"/>
    </source>
</evidence>
<dbReference type="InterPro" id="IPR045474">
    <property type="entry name" value="GEVED"/>
</dbReference>
<reference evidence="6" key="1">
    <citation type="submission" date="2017-01" db="EMBL/GenBank/DDBJ databases">
        <authorList>
            <person name="Varghese N."/>
            <person name="Submissions S."/>
        </authorList>
    </citation>
    <scope>NUCLEOTIDE SEQUENCE [LARGE SCALE GENOMIC DNA]</scope>
    <source>
        <strain evidence="6">DSM 17126</strain>
    </source>
</reference>
<feature type="domain" description="GEVED" evidence="4">
    <location>
        <begin position="87"/>
        <end position="178"/>
    </location>
</feature>
<feature type="domain" description="Secretion system C-terminal sorting" evidence="3">
    <location>
        <begin position="365"/>
        <end position="430"/>
    </location>
</feature>
<gene>
    <name evidence="5" type="ORF">SAMN05421639_107156</name>
</gene>
<dbReference type="Proteomes" id="UP000186373">
    <property type="component" value="Unassembled WGS sequence"/>
</dbReference>
<keyword evidence="1 2" id="KW-0732">Signal</keyword>
<dbReference type="AlphaFoldDB" id="A0A1N7JTI3"/>
<evidence type="ECO:0000259" key="4">
    <source>
        <dbReference type="Pfam" id="PF20009"/>
    </source>
</evidence>
<feature type="chain" id="PRO_5013224313" evidence="2">
    <location>
        <begin position="21"/>
        <end position="432"/>
    </location>
</feature>